<evidence type="ECO:0000313" key="5">
    <source>
        <dbReference type="EMBL" id="CAE0368007.1"/>
    </source>
</evidence>
<dbReference type="SUPFAM" id="SSF51735">
    <property type="entry name" value="NAD(P)-binding Rossmann-fold domains"/>
    <property type="match status" value="1"/>
</dbReference>
<dbReference type="InterPro" id="IPR036291">
    <property type="entry name" value="NAD(P)-bd_dom_sf"/>
</dbReference>
<dbReference type="Gene3D" id="3.40.50.720">
    <property type="entry name" value="NAD(P)-binding Rossmann-like Domain"/>
    <property type="match status" value="1"/>
</dbReference>
<evidence type="ECO:0000313" key="8">
    <source>
        <dbReference type="EMBL" id="CAE0368010.1"/>
    </source>
</evidence>
<name>A0A6S8D6Z0_9STRA</name>
<feature type="region of interest" description="Disordered" evidence="1">
    <location>
        <begin position="492"/>
        <end position="517"/>
    </location>
</feature>
<dbReference type="EMBL" id="HBIJ01012961">
    <property type="protein sequence ID" value="CAE0368013.1"/>
    <property type="molecule type" value="Transcribed_RNA"/>
</dbReference>
<dbReference type="EMBL" id="HBIJ01012956">
    <property type="protein sequence ID" value="CAE0368008.1"/>
    <property type="molecule type" value="Transcribed_RNA"/>
</dbReference>
<dbReference type="EMBL" id="HBIJ01012960">
    <property type="protein sequence ID" value="CAE0368012.1"/>
    <property type="molecule type" value="Transcribed_RNA"/>
</dbReference>
<feature type="region of interest" description="Disordered" evidence="1">
    <location>
        <begin position="57"/>
        <end position="82"/>
    </location>
</feature>
<sequence length="556" mass="59509">MDESQTEEPETRSSREEENGDQRIVLVVGGLGLLGNEVCEKLLLRGNTVICCDELPPENNSPVPSPSPVRNRDAVNGSKSLAEKTSNLRRLQRISKENLRYVYLGKRERTALTVRAAVAASKPTDLVLLGLCGREDGGEIAYGALRQFQGKSAVVASSAAVYDTSAGGARRGGSSARTHTRPLLSESDAIDDGGQNLVAASTWRVERAVAKASSFHSSVNTAVTRVAVLRFFGVFGGRTSFARHLAQRLRKRIDSPIHTPEPEGVSNLLDVERQGAYGCADFCAVSDAAEACLRTLDAFRDASGPPGTTAVNVGVGKAHRAEHVVTAAAKALAVHGLCGDLVSSNTSTSGSGLLQSKFNSKSCPADLAFVDARAGFAAADVSKLRALVGWVPASRLDTALAREVARSVERDTDMLPSFRYDVDQRTIITTKEKENATSQIPTQHILCTTFTDKTDEKCVPSVPAPLEDKNRSLAALDLSSCVASNLLQVSARVRPEGPTSPRAPLASNSKQHENDVSAISRQNQKQRFFQLNQLTSLPGRAQNAVPLKKPSLRTIF</sequence>
<dbReference type="EMBL" id="HBIJ01012963">
    <property type="protein sequence ID" value="CAE0368015.1"/>
    <property type="molecule type" value="Transcribed_RNA"/>
</dbReference>
<evidence type="ECO:0000313" key="9">
    <source>
        <dbReference type="EMBL" id="CAE0368011.1"/>
    </source>
</evidence>
<evidence type="ECO:0000256" key="1">
    <source>
        <dbReference type="SAM" id="MobiDB-lite"/>
    </source>
</evidence>
<dbReference type="AlphaFoldDB" id="A0A6S8D6Z0"/>
<dbReference type="EMBL" id="HBIJ01012957">
    <property type="protein sequence ID" value="CAE0368009.1"/>
    <property type="molecule type" value="Transcribed_RNA"/>
</dbReference>
<dbReference type="EMBL" id="HBIJ01012954">
    <property type="protein sequence ID" value="CAE0368006.1"/>
    <property type="molecule type" value="Transcribed_RNA"/>
</dbReference>
<dbReference type="EMBL" id="HBIJ01012955">
    <property type="protein sequence ID" value="CAE0368007.1"/>
    <property type="molecule type" value="Transcribed_RNA"/>
</dbReference>
<organism evidence="7">
    <name type="scientific">Aureoumbra lagunensis</name>
    <dbReference type="NCBI Taxonomy" id="44058"/>
    <lineage>
        <taxon>Eukaryota</taxon>
        <taxon>Sar</taxon>
        <taxon>Stramenopiles</taxon>
        <taxon>Ochrophyta</taxon>
        <taxon>Pelagophyceae</taxon>
        <taxon>Pelagomonadales</taxon>
        <taxon>Aureoumbra</taxon>
    </lineage>
</organism>
<dbReference type="EMBL" id="HBIJ01012959">
    <property type="protein sequence ID" value="CAE0368011.1"/>
    <property type="molecule type" value="Transcribed_RNA"/>
</dbReference>
<evidence type="ECO:0000313" key="10">
    <source>
        <dbReference type="EMBL" id="CAE0368012.1"/>
    </source>
</evidence>
<dbReference type="EMBL" id="HBIJ01012958">
    <property type="protein sequence ID" value="CAE0368010.1"/>
    <property type="molecule type" value="Transcribed_RNA"/>
</dbReference>
<evidence type="ECO:0000313" key="4">
    <source>
        <dbReference type="EMBL" id="CAE0368006.1"/>
    </source>
</evidence>
<evidence type="ECO:0008006" key="14">
    <source>
        <dbReference type="Google" id="ProtNLM"/>
    </source>
</evidence>
<evidence type="ECO:0000313" key="13">
    <source>
        <dbReference type="EMBL" id="CAE0368015.1"/>
    </source>
</evidence>
<protein>
    <recommendedName>
        <fullName evidence="14">NAD-dependent epimerase/dehydratase domain-containing protein</fullName>
    </recommendedName>
</protein>
<evidence type="ECO:0000313" key="2">
    <source>
        <dbReference type="EMBL" id="CAE0368004.1"/>
    </source>
</evidence>
<evidence type="ECO:0000313" key="11">
    <source>
        <dbReference type="EMBL" id="CAE0368013.1"/>
    </source>
</evidence>
<dbReference type="EMBL" id="HBIJ01012952">
    <property type="protein sequence ID" value="CAE0368004.1"/>
    <property type="molecule type" value="Transcribed_RNA"/>
</dbReference>
<accession>A0A6S8D6Z0</accession>
<evidence type="ECO:0000313" key="6">
    <source>
        <dbReference type="EMBL" id="CAE0368008.1"/>
    </source>
</evidence>
<gene>
    <name evidence="2" type="ORF">ALAG00032_LOCUS8761</name>
    <name evidence="3" type="ORF">ALAG00032_LOCUS8762</name>
    <name evidence="4" type="ORF">ALAG00032_LOCUS8763</name>
    <name evidence="5" type="ORF">ALAG00032_LOCUS8764</name>
    <name evidence="6" type="ORF">ALAG00032_LOCUS8765</name>
    <name evidence="7" type="ORF">ALAG00032_LOCUS8766</name>
    <name evidence="8" type="ORF">ALAG00032_LOCUS8767</name>
    <name evidence="9" type="ORF">ALAG00032_LOCUS8768</name>
    <name evidence="10" type="ORF">ALAG00032_LOCUS8769</name>
    <name evidence="11" type="ORF">ALAG00032_LOCUS8770</name>
    <name evidence="12" type="ORF">ALAG00032_LOCUS8771</name>
    <name evidence="13" type="ORF">ALAG00032_LOCUS8772</name>
</gene>
<dbReference type="EMBL" id="HBIJ01012953">
    <property type="protein sequence ID" value="CAE0368005.1"/>
    <property type="molecule type" value="Transcribed_RNA"/>
</dbReference>
<evidence type="ECO:0000313" key="12">
    <source>
        <dbReference type="EMBL" id="CAE0368014.1"/>
    </source>
</evidence>
<dbReference type="EMBL" id="HBIJ01012962">
    <property type="protein sequence ID" value="CAE0368014.1"/>
    <property type="molecule type" value="Transcribed_RNA"/>
</dbReference>
<evidence type="ECO:0000313" key="3">
    <source>
        <dbReference type="EMBL" id="CAE0368005.1"/>
    </source>
</evidence>
<proteinExistence type="predicted"/>
<evidence type="ECO:0000313" key="7">
    <source>
        <dbReference type="EMBL" id="CAE0368009.1"/>
    </source>
</evidence>
<reference evidence="7" key="1">
    <citation type="submission" date="2021-01" db="EMBL/GenBank/DDBJ databases">
        <authorList>
            <person name="Corre E."/>
            <person name="Pelletier E."/>
            <person name="Niang G."/>
            <person name="Scheremetjew M."/>
            <person name="Finn R."/>
            <person name="Kale V."/>
            <person name="Holt S."/>
            <person name="Cochrane G."/>
            <person name="Meng A."/>
            <person name="Brown T."/>
            <person name="Cohen L."/>
        </authorList>
    </citation>
    <scope>NUCLEOTIDE SEQUENCE</scope>
    <source>
        <strain evidence="7">CCMP1510</strain>
    </source>
</reference>